<gene>
    <name evidence="1" type="ORF">SAMN06264867_107108</name>
</gene>
<accession>A0A521DNK9</accession>
<evidence type="ECO:0000313" key="1">
    <source>
        <dbReference type="EMBL" id="SMO72651.1"/>
    </source>
</evidence>
<dbReference type="AlphaFoldDB" id="A0A521DNK9"/>
<evidence type="ECO:0000313" key="2">
    <source>
        <dbReference type="Proteomes" id="UP000319712"/>
    </source>
</evidence>
<dbReference type="Proteomes" id="UP000319712">
    <property type="component" value="Unassembled WGS sequence"/>
</dbReference>
<sequence length="287" mass="32249">MSQQIPNHGQKEVITTREDLVEHLDGLVENLDSELEPFEKSTVNGRIYPASSINYTRDSGHVQTASSPAYRGGFWSLACCKHDMRQEHFFDYFEEHESGVLRPSQPLFIFTTAGKGGSDKPKGAETKHRWLVNVALVTHAFRDMEDYGRFLIEQEESVWKPRISTDPDDDSAWARKYGDCHAVVEDGEVVGTDAPYPEHDHVSGSGTSSCGCSETVNQEYDHVYHEDLNPNRLKFVSTPANWVSWNEPALYWTLGNGPDRYGGGQGTRAYDDDRSGDTIVDSLQEIV</sequence>
<dbReference type="RefSeq" id="WP_142986921.1">
    <property type="nucleotide sequence ID" value="NZ_FXTD01000007.1"/>
</dbReference>
<name>A0A521DNK9_9EURY</name>
<proteinExistence type="predicted"/>
<keyword evidence="2" id="KW-1185">Reference proteome</keyword>
<protein>
    <submittedName>
        <fullName evidence="1">Uncharacterized protein</fullName>
    </submittedName>
</protein>
<dbReference type="OrthoDB" id="350260at2157"/>
<organism evidence="1 2">
    <name type="scientific">Halorubrum cibi</name>
    <dbReference type="NCBI Taxonomy" id="413815"/>
    <lineage>
        <taxon>Archaea</taxon>
        <taxon>Methanobacteriati</taxon>
        <taxon>Methanobacteriota</taxon>
        <taxon>Stenosarchaea group</taxon>
        <taxon>Halobacteria</taxon>
        <taxon>Halobacteriales</taxon>
        <taxon>Haloferacaceae</taxon>
        <taxon>Halorubrum</taxon>
    </lineage>
</organism>
<dbReference type="EMBL" id="FXTD01000007">
    <property type="protein sequence ID" value="SMO72651.1"/>
    <property type="molecule type" value="Genomic_DNA"/>
</dbReference>
<reference evidence="1 2" key="1">
    <citation type="submission" date="2017-05" db="EMBL/GenBank/DDBJ databases">
        <authorList>
            <person name="Varghese N."/>
            <person name="Submissions S."/>
        </authorList>
    </citation>
    <scope>NUCLEOTIDE SEQUENCE [LARGE SCALE GENOMIC DNA]</scope>
    <source>
        <strain evidence="1 2">DSM 19504</strain>
    </source>
</reference>